<dbReference type="PANTHER" id="PTHR11985:SF35">
    <property type="entry name" value="ANAEROBIC GLYCEROL-3-PHOSPHATE DEHYDROGENASE SUBUNIT A"/>
    <property type="match status" value="1"/>
</dbReference>
<evidence type="ECO:0000259" key="8">
    <source>
        <dbReference type="Pfam" id="PF16901"/>
    </source>
</evidence>
<name>A0A1I2A899_9BACT</name>
<dbReference type="PRINTS" id="PR01001">
    <property type="entry name" value="FADG3PDH"/>
</dbReference>
<sequence>MPAVRRNHRADVLPVQESPPPWGPAEIRSLWERLRRADAEGRGRAEPEWDLVVVGAGIAGAGVARDAALRGLRVLVVEARDLAFGTSSRSSRLIHGGVRYLEQGELGLVYEALRERRLLYKIAGHIVQPARFLFPAYRGDRLPLWKLRIGLSLYDALSLYRSHGHRVLRPAAARALEPLLREEGLRGAVTYEDAVTDDARLTLATLQDARRHGAQVLTYAPVVAIRREGEVQVVELDGDLRVRARSVVVAAGPWTSERLLGVAGAHLLALSRGIHLVLRAADVPVRQPLVVQAQKERRILFVVPWGPRTYLGTTDTAYDGDPAASGVTPADTGELFALIGKVLPRAVLGQDRIVSAWSGVRPLVRDEHAASGDPTAEISRTHRILETAEGVIAVVGGKLTTYRSMAEETVDRVVRRLRQRGQLPAGIGRCQTHRHPLVAGLPLSAEELHDPRLADLAQRHGPLARQLYSQIHADPRLGARIIHDLPYCWAEVEHAITHEGAVHLEDIMRRRIPLALTDEGLGASVAREVATRLVTARGGSAADIEAELQRYREAMRVETGRILAPC</sequence>
<comment type="similarity">
    <text evidence="2">Belongs to the FAD-dependent glycerol-3-phosphate dehydrogenase family.</text>
</comment>
<organism evidence="9 10">
    <name type="scientific">Nannocystis exedens</name>
    <dbReference type="NCBI Taxonomy" id="54"/>
    <lineage>
        <taxon>Bacteria</taxon>
        <taxon>Pseudomonadati</taxon>
        <taxon>Myxococcota</taxon>
        <taxon>Polyangia</taxon>
        <taxon>Nannocystales</taxon>
        <taxon>Nannocystaceae</taxon>
        <taxon>Nannocystis</taxon>
    </lineage>
</organism>
<dbReference type="GO" id="GO:0006071">
    <property type="term" value="P:glycerol metabolic process"/>
    <property type="evidence" value="ECO:0007669"/>
    <property type="project" value="UniProtKB-KW"/>
</dbReference>
<dbReference type="Gene3D" id="3.30.9.10">
    <property type="entry name" value="D-Amino Acid Oxidase, subunit A, domain 2"/>
    <property type="match status" value="1"/>
</dbReference>
<dbReference type="InterPro" id="IPR036188">
    <property type="entry name" value="FAD/NAD-bd_sf"/>
</dbReference>
<gene>
    <name evidence="9" type="ORF">SAMN02745121_04130</name>
</gene>
<protein>
    <submittedName>
        <fullName evidence="9">Glycerol-3-phosphate dehydrogenase</fullName>
    </submittedName>
</protein>
<comment type="cofactor">
    <cofactor evidence="1">
        <name>FAD</name>
        <dbReference type="ChEBI" id="CHEBI:57692"/>
    </cofactor>
</comment>
<evidence type="ECO:0000256" key="1">
    <source>
        <dbReference type="ARBA" id="ARBA00001974"/>
    </source>
</evidence>
<dbReference type="OrthoDB" id="9766796at2"/>
<accession>A0A1I2A899</accession>
<evidence type="ECO:0000256" key="6">
    <source>
        <dbReference type="ARBA" id="ARBA00023002"/>
    </source>
</evidence>
<dbReference type="Proteomes" id="UP000199400">
    <property type="component" value="Unassembled WGS sequence"/>
</dbReference>
<dbReference type="Gene3D" id="3.50.50.60">
    <property type="entry name" value="FAD/NAD(P)-binding domain"/>
    <property type="match status" value="1"/>
</dbReference>
<evidence type="ECO:0000256" key="5">
    <source>
        <dbReference type="ARBA" id="ARBA00022827"/>
    </source>
</evidence>
<dbReference type="InterPro" id="IPR000447">
    <property type="entry name" value="G3P_DH_FAD-dep"/>
</dbReference>
<dbReference type="PROSITE" id="PS00978">
    <property type="entry name" value="FAD_G3PDH_2"/>
    <property type="match status" value="1"/>
</dbReference>
<dbReference type="PANTHER" id="PTHR11985">
    <property type="entry name" value="GLYCEROL-3-PHOSPHATE DEHYDROGENASE"/>
    <property type="match status" value="1"/>
</dbReference>
<feature type="domain" description="Alpha-glycerophosphate oxidase C-terminal" evidence="8">
    <location>
        <begin position="447"/>
        <end position="533"/>
    </location>
</feature>
<keyword evidence="6" id="KW-0560">Oxidoreductase</keyword>
<dbReference type="Pfam" id="PF16901">
    <property type="entry name" value="DAO_C"/>
    <property type="match status" value="1"/>
</dbReference>
<evidence type="ECO:0000256" key="2">
    <source>
        <dbReference type="ARBA" id="ARBA00007330"/>
    </source>
</evidence>
<proteinExistence type="inferred from homology"/>
<dbReference type="EMBL" id="FOMX01000013">
    <property type="protein sequence ID" value="SFE40314.1"/>
    <property type="molecule type" value="Genomic_DNA"/>
</dbReference>
<feature type="domain" description="FAD dependent oxidoreductase" evidence="7">
    <location>
        <begin position="50"/>
        <end position="394"/>
    </location>
</feature>
<dbReference type="STRING" id="54.SAMN02745121_04130"/>
<dbReference type="GO" id="GO:0004368">
    <property type="term" value="F:glycerol-3-phosphate dehydrogenase (quinone) activity"/>
    <property type="evidence" value="ECO:0007669"/>
    <property type="project" value="InterPro"/>
</dbReference>
<evidence type="ECO:0000259" key="7">
    <source>
        <dbReference type="Pfam" id="PF01266"/>
    </source>
</evidence>
<evidence type="ECO:0000313" key="9">
    <source>
        <dbReference type="EMBL" id="SFE40314.1"/>
    </source>
</evidence>
<reference evidence="10" key="1">
    <citation type="submission" date="2016-10" db="EMBL/GenBank/DDBJ databases">
        <authorList>
            <person name="Varghese N."/>
            <person name="Submissions S."/>
        </authorList>
    </citation>
    <scope>NUCLEOTIDE SEQUENCE [LARGE SCALE GENOMIC DNA]</scope>
    <source>
        <strain evidence="10">ATCC 25963</strain>
    </source>
</reference>
<dbReference type="InterPro" id="IPR038299">
    <property type="entry name" value="DAO_C_sf"/>
</dbReference>
<dbReference type="GO" id="GO:0046168">
    <property type="term" value="P:glycerol-3-phosphate catabolic process"/>
    <property type="evidence" value="ECO:0007669"/>
    <property type="project" value="TreeGrafter"/>
</dbReference>
<dbReference type="AlphaFoldDB" id="A0A1I2A899"/>
<evidence type="ECO:0000313" key="10">
    <source>
        <dbReference type="Proteomes" id="UP000199400"/>
    </source>
</evidence>
<dbReference type="SUPFAM" id="SSF51905">
    <property type="entry name" value="FAD/NAD(P)-binding domain"/>
    <property type="match status" value="1"/>
</dbReference>
<dbReference type="InterPro" id="IPR031656">
    <property type="entry name" value="DAO_C"/>
</dbReference>
<dbReference type="Pfam" id="PF01266">
    <property type="entry name" value="DAO"/>
    <property type="match status" value="1"/>
</dbReference>
<dbReference type="InterPro" id="IPR006076">
    <property type="entry name" value="FAD-dep_OxRdtase"/>
</dbReference>
<evidence type="ECO:0000256" key="4">
    <source>
        <dbReference type="ARBA" id="ARBA00022798"/>
    </source>
</evidence>
<keyword evidence="5" id="KW-0274">FAD</keyword>
<keyword evidence="4" id="KW-0319">Glycerol metabolism</keyword>
<dbReference type="Gene3D" id="1.10.8.870">
    <property type="entry name" value="Alpha-glycerophosphate oxidase, cap domain"/>
    <property type="match status" value="1"/>
</dbReference>
<dbReference type="RefSeq" id="WP_096327907.1">
    <property type="nucleotide sequence ID" value="NZ_FOMX01000013.1"/>
</dbReference>
<evidence type="ECO:0000256" key="3">
    <source>
        <dbReference type="ARBA" id="ARBA00022630"/>
    </source>
</evidence>
<keyword evidence="10" id="KW-1185">Reference proteome</keyword>
<keyword evidence="3" id="KW-0285">Flavoprotein</keyword>